<dbReference type="OrthoDB" id="8778965at2"/>
<dbReference type="NCBIfam" id="NF038126">
    <property type="entry name" value="PEP_CTERM_FxDxF"/>
    <property type="match status" value="1"/>
</dbReference>
<sequence length="162" mass="16663">MKLKNFAVASLLAATSFGAFAADQTIELNAEGYAQFSSADVAGIVLEGNNDVLTFTGAVAGGVYDVYIGVAGQYLNWDLSKTTLNGVSGDWTSGGKVVKFVGIETSATAPFVLNLAGTTKGAAFYDGNISVMAAVPEPTTYGMLLGGLGIMGFLARRKSKQA</sequence>
<feature type="signal peptide" evidence="1">
    <location>
        <begin position="1"/>
        <end position="21"/>
    </location>
</feature>
<evidence type="ECO:0000259" key="2">
    <source>
        <dbReference type="Pfam" id="PF07589"/>
    </source>
</evidence>
<keyword evidence="4" id="KW-1185">Reference proteome</keyword>
<evidence type="ECO:0000256" key="1">
    <source>
        <dbReference type="SAM" id="SignalP"/>
    </source>
</evidence>
<name>A0A6I3XEM6_9BURK</name>
<keyword evidence="1" id="KW-0732">Signal</keyword>
<evidence type="ECO:0000313" key="3">
    <source>
        <dbReference type="EMBL" id="MUI12041.1"/>
    </source>
</evidence>
<dbReference type="EMBL" id="WNWM01000002">
    <property type="protein sequence ID" value="MUI12041.1"/>
    <property type="molecule type" value="Genomic_DNA"/>
</dbReference>
<dbReference type="InterPro" id="IPR013424">
    <property type="entry name" value="Ice-binding_C"/>
</dbReference>
<gene>
    <name evidence="3" type="ORF">GJV26_06055</name>
</gene>
<comment type="caution">
    <text evidence="3">The sequence shown here is derived from an EMBL/GenBank/DDBJ whole genome shotgun (WGS) entry which is preliminary data.</text>
</comment>
<dbReference type="Pfam" id="PF07589">
    <property type="entry name" value="PEP-CTERM"/>
    <property type="match status" value="1"/>
</dbReference>
<protein>
    <submittedName>
        <fullName evidence="3">PEP-CTERM sorting domain-containing protein</fullName>
    </submittedName>
</protein>
<feature type="domain" description="Ice-binding protein C-terminal" evidence="2">
    <location>
        <begin position="134"/>
        <end position="158"/>
    </location>
</feature>
<evidence type="ECO:0000313" key="4">
    <source>
        <dbReference type="Proteomes" id="UP000431684"/>
    </source>
</evidence>
<organism evidence="3 4">
    <name type="scientific">Pseudoduganella dura</name>
    <dbReference type="NCBI Taxonomy" id="321982"/>
    <lineage>
        <taxon>Bacteria</taxon>
        <taxon>Pseudomonadati</taxon>
        <taxon>Pseudomonadota</taxon>
        <taxon>Betaproteobacteria</taxon>
        <taxon>Burkholderiales</taxon>
        <taxon>Oxalobacteraceae</taxon>
        <taxon>Telluria group</taxon>
        <taxon>Pseudoduganella</taxon>
    </lineage>
</organism>
<feature type="chain" id="PRO_5026261762" evidence="1">
    <location>
        <begin position="22"/>
        <end position="162"/>
    </location>
</feature>
<dbReference type="Proteomes" id="UP000431684">
    <property type="component" value="Unassembled WGS sequence"/>
</dbReference>
<accession>A0A6I3XEM6</accession>
<proteinExistence type="predicted"/>
<dbReference type="AlphaFoldDB" id="A0A6I3XEM6"/>
<dbReference type="NCBIfam" id="TIGR02595">
    <property type="entry name" value="PEP_CTERM"/>
    <property type="match status" value="1"/>
</dbReference>
<dbReference type="RefSeq" id="WP_155708038.1">
    <property type="nucleotide sequence ID" value="NZ_BMWU01000005.1"/>
</dbReference>
<reference evidence="3 4" key="1">
    <citation type="submission" date="2019-11" db="EMBL/GenBank/DDBJ databases">
        <title>Draft Genome Sequences of Six Type Strains of the Genus Massilia.</title>
        <authorList>
            <person name="Miess H."/>
            <person name="Frediansyah A."/>
            <person name="Goeker M."/>
            <person name="Gross H."/>
        </authorList>
    </citation>
    <scope>NUCLEOTIDE SEQUENCE [LARGE SCALE GENOMIC DNA]</scope>
    <source>
        <strain evidence="3 4">DSM 17513</strain>
    </source>
</reference>